<dbReference type="AlphaFoldDB" id="A0A8D3Y4B9"/>
<feature type="compositionally biased region" description="Low complexity" evidence="1">
    <location>
        <begin position="116"/>
        <end position="125"/>
    </location>
</feature>
<keyword evidence="2" id="KW-0732">Signal</keyword>
<feature type="compositionally biased region" description="Basic and acidic residues" evidence="1">
    <location>
        <begin position="96"/>
        <end position="115"/>
    </location>
</feature>
<accession>A0A8D3Y4B9</accession>
<evidence type="ECO:0000313" key="6">
    <source>
        <dbReference type="Proteomes" id="UP000182276"/>
    </source>
</evidence>
<reference evidence="4 6" key="2">
    <citation type="submission" date="2016-10" db="EMBL/GenBank/DDBJ databases">
        <authorList>
            <person name="Varghese N."/>
            <person name="Submissions S."/>
        </authorList>
    </citation>
    <scope>NUCLEOTIDE SEQUENCE [LARGE SCALE GENOMIC DNA]</scope>
    <source>
        <strain evidence="4 6">DSM 6083</strain>
    </source>
</reference>
<dbReference type="KEGG" id="pbm:CL52_18885"/>
<reference evidence="5" key="1">
    <citation type="submission" date="2014-03" db="EMBL/GenBank/DDBJ databases">
        <title>Complete genome of Pseudomonas balearica DSM 6083T, a sewage water isolate from an enrichment with 2-methylnaphthalene.</title>
        <authorList>
            <person name="Salva-Serra F."/>
            <person name="Jaen-Luchoro D."/>
            <person name="Busquets A."/>
            <person name="Pena A."/>
            <person name="Gomila M."/>
            <person name="Bosch R."/>
            <person name="Nogales B."/>
            <person name="Garcia-Valdes E."/>
            <person name="Lalucat J."/>
            <person name="Bennasar A."/>
        </authorList>
    </citation>
    <scope>NUCLEOTIDE SEQUENCE [LARGE SCALE GENOMIC DNA]</scope>
    <source>
        <strain evidence="5">DSM 6083</strain>
    </source>
</reference>
<evidence type="ECO:0000313" key="5">
    <source>
        <dbReference type="Proteomes" id="UP000031271"/>
    </source>
</evidence>
<evidence type="ECO:0000256" key="1">
    <source>
        <dbReference type="SAM" id="MobiDB-lite"/>
    </source>
</evidence>
<dbReference type="Pfam" id="PF06476">
    <property type="entry name" value="DUF1090"/>
    <property type="match status" value="1"/>
</dbReference>
<feature type="chain" id="PRO_5034532409" description="DUF1090 domain-containing protein" evidence="2">
    <location>
        <begin position="21"/>
        <end position="125"/>
    </location>
</feature>
<feature type="signal peptide" evidence="2">
    <location>
        <begin position="1"/>
        <end position="20"/>
    </location>
</feature>
<dbReference type="EMBL" id="CP007511">
    <property type="protein sequence ID" value="AJE17006.1"/>
    <property type="molecule type" value="Genomic_DNA"/>
</dbReference>
<dbReference type="EMBL" id="FNHO01000006">
    <property type="protein sequence ID" value="SDM59585.1"/>
    <property type="molecule type" value="Genomic_DNA"/>
</dbReference>
<dbReference type="InterPro" id="IPR009468">
    <property type="entry name" value="DUF1090"/>
</dbReference>
<feature type="region of interest" description="Disordered" evidence="1">
    <location>
        <begin position="96"/>
        <end position="125"/>
    </location>
</feature>
<sequence>MSYRFLTAAALLVSSLATSAAELPEAHCTEQRERLGNALQEARLQGDQVRQSALQDQLLQLNEQCRGLVRLQGERALEHGAARQVARREAELRDALAGGDARRIESSKRRLDQARRALQAPARDQ</sequence>
<name>A0A8D3Y4B9_9GAMM</name>
<evidence type="ECO:0000256" key="2">
    <source>
        <dbReference type="SAM" id="SignalP"/>
    </source>
</evidence>
<protein>
    <recommendedName>
        <fullName evidence="7">DUF1090 domain-containing protein</fullName>
    </recommendedName>
</protein>
<dbReference type="Proteomes" id="UP000031271">
    <property type="component" value="Chromosome"/>
</dbReference>
<keyword evidence="6" id="KW-1185">Reference proteome</keyword>
<reference evidence="3 5" key="3">
    <citation type="journal article" name="Genome Announc.">
        <title>Complete Genome Sequence of Pseudomonas balearica DSM 6083T.</title>
        <authorList>
            <person name="Bennasar-Figueras A."/>
            <person name="Salva-Serra F."/>
            <person name="Jaen-Luchoro D."/>
            <person name="Segui C."/>
            <person name="Aliaga F."/>
            <person name="Busquets A."/>
            <person name="Gomila M."/>
            <person name="Moore E.R."/>
            <person name="Lalucat J."/>
        </authorList>
    </citation>
    <scope>NUCLEOTIDE SEQUENCE [LARGE SCALE GENOMIC DNA]</scope>
    <source>
        <strain evidence="5">DSM 6083</strain>
        <strain evidence="3">DSM6083</strain>
    </source>
</reference>
<dbReference type="GeneID" id="77261949"/>
<dbReference type="RefSeq" id="WP_041108343.1">
    <property type="nucleotide sequence ID" value="NZ_CP007511.1"/>
</dbReference>
<proteinExistence type="predicted"/>
<dbReference type="Proteomes" id="UP000182276">
    <property type="component" value="Unassembled WGS sequence"/>
</dbReference>
<evidence type="ECO:0008006" key="7">
    <source>
        <dbReference type="Google" id="ProtNLM"/>
    </source>
</evidence>
<gene>
    <name evidence="3" type="ORF">CL52_18885</name>
    <name evidence="4" type="ORF">SAMN05660875_106143</name>
</gene>
<evidence type="ECO:0000313" key="4">
    <source>
        <dbReference type="EMBL" id="SDM59585.1"/>
    </source>
</evidence>
<organism evidence="3 5">
    <name type="scientific">Stutzerimonas balearica DSM 6083</name>
    <dbReference type="NCBI Taxonomy" id="1123016"/>
    <lineage>
        <taxon>Bacteria</taxon>
        <taxon>Pseudomonadati</taxon>
        <taxon>Pseudomonadota</taxon>
        <taxon>Gammaproteobacteria</taxon>
        <taxon>Pseudomonadales</taxon>
        <taxon>Pseudomonadaceae</taxon>
        <taxon>Stutzerimonas</taxon>
    </lineage>
</organism>
<evidence type="ECO:0000313" key="3">
    <source>
        <dbReference type="EMBL" id="AJE17006.1"/>
    </source>
</evidence>